<dbReference type="Proteomes" id="UP001497522">
    <property type="component" value="Chromosome 7"/>
</dbReference>
<evidence type="ECO:0000256" key="1">
    <source>
        <dbReference type="SAM" id="MobiDB-lite"/>
    </source>
</evidence>
<name>A0ABP1BS91_9BRYO</name>
<evidence type="ECO:0000313" key="2">
    <source>
        <dbReference type="EMBL" id="CAK9879143.1"/>
    </source>
</evidence>
<feature type="region of interest" description="Disordered" evidence="1">
    <location>
        <begin position="26"/>
        <end position="88"/>
    </location>
</feature>
<gene>
    <name evidence="2" type="ORF">CSSPJE1EN2_LOCUS20707</name>
</gene>
<sequence length="117" mass="13034">MTHKQVCLLASLQVLGGQDPIYSKSVSPTYLDKNPDSSLATRNPLRASRNGQRREGGTTPNVPTARRKHVTESGCRSRFYNRSGPLEGCPKEREANLGLQWVESFDEEESQGRTFPV</sequence>
<reference evidence="2" key="1">
    <citation type="submission" date="2024-03" db="EMBL/GenBank/DDBJ databases">
        <authorList>
            <consortium name="ELIXIR-Norway"/>
            <consortium name="Elixir Norway"/>
        </authorList>
    </citation>
    <scope>NUCLEOTIDE SEQUENCE</scope>
</reference>
<keyword evidence="3" id="KW-1185">Reference proteome</keyword>
<dbReference type="EMBL" id="OZ023708">
    <property type="protein sequence ID" value="CAK9879143.1"/>
    <property type="molecule type" value="Genomic_DNA"/>
</dbReference>
<accession>A0ABP1BS91</accession>
<proteinExistence type="predicted"/>
<organism evidence="2 3">
    <name type="scientific">Sphagnum jensenii</name>
    <dbReference type="NCBI Taxonomy" id="128206"/>
    <lineage>
        <taxon>Eukaryota</taxon>
        <taxon>Viridiplantae</taxon>
        <taxon>Streptophyta</taxon>
        <taxon>Embryophyta</taxon>
        <taxon>Bryophyta</taxon>
        <taxon>Sphagnophytina</taxon>
        <taxon>Sphagnopsida</taxon>
        <taxon>Sphagnales</taxon>
        <taxon>Sphagnaceae</taxon>
        <taxon>Sphagnum</taxon>
    </lineage>
</organism>
<protein>
    <submittedName>
        <fullName evidence="2">Uncharacterized protein</fullName>
    </submittedName>
</protein>
<evidence type="ECO:0000313" key="3">
    <source>
        <dbReference type="Proteomes" id="UP001497522"/>
    </source>
</evidence>